<keyword evidence="5" id="KW-1185">Reference proteome</keyword>
<gene>
    <name evidence="2" type="ORF">Vretifemale_2871</name>
    <name evidence="3" type="ORF">Vretimale_4300</name>
</gene>
<feature type="region of interest" description="Disordered" evidence="1">
    <location>
        <begin position="118"/>
        <end position="143"/>
    </location>
</feature>
<protein>
    <submittedName>
        <fullName evidence="3">Uncharacterized protein</fullName>
    </submittedName>
</protein>
<name>A0A8J4G457_9CHLO</name>
<evidence type="ECO:0000313" key="5">
    <source>
        <dbReference type="Proteomes" id="UP000747110"/>
    </source>
</evidence>
<dbReference type="EMBL" id="BNCP01000004">
    <property type="protein sequence ID" value="GIL72514.1"/>
    <property type="molecule type" value="Genomic_DNA"/>
</dbReference>
<evidence type="ECO:0000256" key="1">
    <source>
        <dbReference type="SAM" id="MobiDB-lite"/>
    </source>
</evidence>
<dbReference type="Proteomes" id="UP000722791">
    <property type="component" value="Unassembled WGS sequence"/>
</dbReference>
<sequence>MDADPHVLLVGSVHGAICSHCARCNLPTLCSHKPRSATAALYTLDVRCGLTQRFGVQHCSMYPRLATAREHYVFTSHAATALEVYDRRAMSVPLYTRSRMPWPPSGELLVAEMEGEEARAEEEAEHKEAVESEEDGGEDGHYNAAEAGRMYSHFAKSKFPAWSNRPSAAQNRHQALWLESDGDVLLGRSDNGTLWSWDLSTTLGWARGPDRSGLWHWIYENGPLEMADEELNEAGSRCADTWPRRLPSQSQEWGVTGLEAAAEDRADMAFKENGSAEDSAGRQVPAARVLGEPICLGSVVCTGGTPVCSLATASAGASTAFFSLGMWEEHWSYVVGSVVA</sequence>
<evidence type="ECO:0000313" key="2">
    <source>
        <dbReference type="EMBL" id="GIL72514.1"/>
    </source>
</evidence>
<accession>A0A8J4G457</accession>
<dbReference type="OrthoDB" id="547428at2759"/>
<proteinExistence type="predicted"/>
<organism evidence="3 4">
    <name type="scientific">Volvox reticuliferus</name>
    <dbReference type="NCBI Taxonomy" id="1737510"/>
    <lineage>
        <taxon>Eukaryota</taxon>
        <taxon>Viridiplantae</taxon>
        <taxon>Chlorophyta</taxon>
        <taxon>core chlorophytes</taxon>
        <taxon>Chlorophyceae</taxon>
        <taxon>CS clade</taxon>
        <taxon>Chlamydomonadales</taxon>
        <taxon>Volvocaceae</taxon>
        <taxon>Volvox</taxon>
    </lineage>
</organism>
<dbReference type="AlphaFoldDB" id="A0A8J4G457"/>
<dbReference type="EMBL" id="BNCQ01000006">
    <property type="protein sequence ID" value="GIL99007.1"/>
    <property type="molecule type" value="Genomic_DNA"/>
</dbReference>
<comment type="caution">
    <text evidence="3">The sequence shown here is derived from an EMBL/GenBank/DDBJ whole genome shotgun (WGS) entry which is preliminary data.</text>
</comment>
<reference evidence="3" key="1">
    <citation type="journal article" date="2021" name="Proc. Natl. Acad. Sci. U.S.A.">
        <title>Three genomes in the algal genus Volvox reveal the fate of a haploid sex-determining region after a transition to homothallism.</title>
        <authorList>
            <person name="Yamamoto K."/>
            <person name="Hamaji T."/>
            <person name="Kawai-Toyooka H."/>
            <person name="Matsuzaki R."/>
            <person name="Takahashi F."/>
            <person name="Nishimura Y."/>
            <person name="Kawachi M."/>
            <person name="Noguchi H."/>
            <person name="Minakuchi Y."/>
            <person name="Umen J.G."/>
            <person name="Toyoda A."/>
            <person name="Nozaki H."/>
        </authorList>
    </citation>
    <scope>NUCLEOTIDE SEQUENCE</scope>
    <source>
        <strain evidence="3">NIES-3785</strain>
        <strain evidence="2">NIES-3786</strain>
    </source>
</reference>
<evidence type="ECO:0000313" key="4">
    <source>
        <dbReference type="Proteomes" id="UP000722791"/>
    </source>
</evidence>
<evidence type="ECO:0000313" key="3">
    <source>
        <dbReference type="EMBL" id="GIL99007.1"/>
    </source>
</evidence>
<dbReference type="Proteomes" id="UP000747110">
    <property type="component" value="Unassembled WGS sequence"/>
</dbReference>